<organism evidence="2 3">
    <name type="scientific">Microbacterium saperdae</name>
    <dbReference type="NCBI Taxonomy" id="69368"/>
    <lineage>
        <taxon>Bacteria</taxon>
        <taxon>Bacillati</taxon>
        <taxon>Actinomycetota</taxon>
        <taxon>Actinomycetes</taxon>
        <taxon>Micrococcales</taxon>
        <taxon>Microbacteriaceae</taxon>
        <taxon>Microbacterium</taxon>
    </lineage>
</organism>
<dbReference type="Pfam" id="PF19773">
    <property type="entry name" value="DUF6259"/>
    <property type="match status" value="1"/>
</dbReference>
<evidence type="ECO:0000313" key="3">
    <source>
        <dbReference type="Proteomes" id="UP000317209"/>
    </source>
</evidence>
<sequence length="709" mass="76900">MTGSSQDFSFAFSQDGAGALVAGASSAARIPEVVVIGVRRRGEQSIITVAETDSVRSLSGSGDATFVHQVTPDESLTVEVRADQVGAETHLRFAVRNDSSFVVEWIELCSLEIDGGLVGDGGIGTIVWPWNEGALIESLSDRSGSWFDYREIQYPSHGVDSIYPGAIESQFLAYCSPAGGFYLGAHDPAGRTKMIDFRATPRGVELVIRHYLAIGEGESLHVEYPTVIAPVSGDWHAAAEIHRRWLDSSGHLVVPEEQELPDWYAESPIVVAFPVRGTHDTGDMAPNRLYPLDRAAATVDEIGEATRSQVMALLMHWEGTAPWAPPFVWPPFGGADAFGAFVDDVHDRGHLAGVYCSGLGWTLGSNLLDYALPREPATAMACAAPTPGDLRSVICTDQRSGLDLCAGSPAVRDIITDQVAKMASSGIDYIQLMDQNHGGTSYFCYEESHGHAYGPSDWTVDAVREMGRGIREIDDVAQGRILLGCESAAADTFLRDFAFSDARFNLIYEIGHPIPLYQYLYHEHVHNFMGNQVNIHQFIDIGRSPDNLFLRLAHSFAAGDIMTLTVDDEGKVVWGWGVPWSDAQPSTPEVIAFVAALNEWRSSAFLDHFNGARMQAPLAVATTTNTLFRVSNPPLTMSDTVSTRWTLPDGGDRQLVINYRSIPIEVTIDGASAAFAWSAVEPAAASRQPLTGVTWTIPPQSMLLLGSDA</sequence>
<protein>
    <recommendedName>
        <fullName evidence="1">DUF6259 domain-containing protein</fullName>
    </recommendedName>
</protein>
<comment type="caution">
    <text evidence="2">The sequence shown here is derived from an EMBL/GenBank/DDBJ whole genome shotgun (WGS) entry which is preliminary data.</text>
</comment>
<dbReference type="EMBL" id="VFOX01000001">
    <property type="protein sequence ID" value="TQL84687.1"/>
    <property type="molecule type" value="Genomic_DNA"/>
</dbReference>
<evidence type="ECO:0000259" key="1">
    <source>
        <dbReference type="Pfam" id="PF19773"/>
    </source>
</evidence>
<dbReference type="AlphaFoldDB" id="A0A543BIL8"/>
<feature type="domain" description="DUF6259" evidence="1">
    <location>
        <begin position="221"/>
        <end position="527"/>
    </location>
</feature>
<dbReference type="Proteomes" id="UP000317209">
    <property type="component" value="Unassembled WGS sequence"/>
</dbReference>
<reference evidence="2 3" key="1">
    <citation type="submission" date="2019-06" db="EMBL/GenBank/DDBJ databases">
        <title>Sequencing the genomes of 1000 actinobacteria strains.</title>
        <authorList>
            <person name="Klenk H.-P."/>
        </authorList>
    </citation>
    <scope>NUCLEOTIDE SEQUENCE [LARGE SCALE GENOMIC DNA]</scope>
    <source>
        <strain evidence="2 3">DSM 20169</strain>
    </source>
</reference>
<accession>A0A543BIL8</accession>
<dbReference type="InterPro" id="IPR046226">
    <property type="entry name" value="DUF6259"/>
</dbReference>
<dbReference type="SUPFAM" id="SSF51445">
    <property type="entry name" value="(Trans)glycosidases"/>
    <property type="match status" value="1"/>
</dbReference>
<keyword evidence="3" id="KW-1185">Reference proteome</keyword>
<dbReference type="InterPro" id="IPR017853">
    <property type="entry name" value="GH"/>
</dbReference>
<proteinExistence type="predicted"/>
<dbReference type="RefSeq" id="WP_170198006.1">
    <property type="nucleotide sequence ID" value="NZ_VFOX01000001.1"/>
</dbReference>
<evidence type="ECO:0000313" key="2">
    <source>
        <dbReference type="EMBL" id="TQL84687.1"/>
    </source>
</evidence>
<name>A0A543BIL8_9MICO</name>
<gene>
    <name evidence="2" type="ORF">FB560_0278</name>
</gene>